<comment type="caution">
    <text evidence="3">The sequence shown here is derived from an EMBL/GenBank/DDBJ whole genome shotgun (WGS) entry which is preliminary data.</text>
</comment>
<dbReference type="InterPro" id="IPR005151">
    <property type="entry name" value="Tail-specific_protease"/>
</dbReference>
<dbReference type="Proteomes" id="UP000448199">
    <property type="component" value="Unassembled WGS sequence"/>
</dbReference>
<dbReference type="Gene3D" id="3.90.226.10">
    <property type="entry name" value="2-enoyl-CoA Hydratase, Chain A, domain 1"/>
    <property type="match status" value="1"/>
</dbReference>
<dbReference type="OrthoDB" id="7168509at2"/>
<keyword evidence="1" id="KW-0732">Signal</keyword>
<feature type="domain" description="Tail specific protease" evidence="2">
    <location>
        <begin position="195"/>
        <end position="400"/>
    </location>
</feature>
<dbReference type="GO" id="GO:0030288">
    <property type="term" value="C:outer membrane-bounded periplasmic space"/>
    <property type="evidence" value="ECO:0007669"/>
    <property type="project" value="TreeGrafter"/>
</dbReference>
<organism evidence="3 4">
    <name type="scientific">Qipengyuania vulgaris</name>
    <dbReference type="NCBI Taxonomy" id="291985"/>
    <lineage>
        <taxon>Bacteria</taxon>
        <taxon>Pseudomonadati</taxon>
        <taxon>Pseudomonadota</taxon>
        <taxon>Alphaproteobacteria</taxon>
        <taxon>Sphingomonadales</taxon>
        <taxon>Erythrobacteraceae</taxon>
        <taxon>Qipengyuania</taxon>
    </lineage>
</organism>
<dbReference type="PROSITE" id="PS51257">
    <property type="entry name" value="PROKAR_LIPOPROTEIN"/>
    <property type="match status" value="1"/>
</dbReference>
<feature type="chain" id="PRO_5032422532" evidence="1">
    <location>
        <begin position="21"/>
        <end position="471"/>
    </location>
</feature>
<dbReference type="RefSeq" id="WP_160728863.1">
    <property type="nucleotide sequence ID" value="NZ_WTYC01000009.1"/>
</dbReference>
<dbReference type="InterPro" id="IPR036034">
    <property type="entry name" value="PDZ_sf"/>
</dbReference>
<gene>
    <name evidence="3" type="ORF">GRI69_13830</name>
</gene>
<dbReference type="Pfam" id="PF03572">
    <property type="entry name" value="Peptidase_S41"/>
    <property type="match status" value="1"/>
</dbReference>
<name>A0A844XV07_9SPHN</name>
<dbReference type="PANTHER" id="PTHR32060:SF30">
    <property type="entry name" value="CARBOXY-TERMINAL PROCESSING PROTEASE CTPA"/>
    <property type="match status" value="1"/>
</dbReference>
<dbReference type="GO" id="GO:0006508">
    <property type="term" value="P:proteolysis"/>
    <property type="evidence" value="ECO:0007669"/>
    <property type="project" value="InterPro"/>
</dbReference>
<dbReference type="AlphaFoldDB" id="A0A844XV07"/>
<protein>
    <submittedName>
        <fullName evidence="3">Peptidase S41</fullName>
    </submittedName>
</protein>
<dbReference type="Gene3D" id="2.30.42.10">
    <property type="match status" value="1"/>
</dbReference>
<proteinExistence type="predicted"/>
<dbReference type="SUPFAM" id="SSF52096">
    <property type="entry name" value="ClpP/crotonase"/>
    <property type="match status" value="1"/>
</dbReference>
<evidence type="ECO:0000313" key="3">
    <source>
        <dbReference type="EMBL" id="MXO49334.1"/>
    </source>
</evidence>
<accession>A0A844XV07</accession>
<dbReference type="PANTHER" id="PTHR32060">
    <property type="entry name" value="TAIL-SPECIFIC PROTEASE"/>
    <property type="match status" value="1"/>
</dbReference>
<dbReference type="Gene3D" id="3.30.750.170">
    <property type="match status" value="1"/>
</dbReference>
<dbReference type="EMBL" id="WTYC01000009">
    <property type="protein sequence ID" value="MXO49334.1"/>
    <property type="molecule type" value="Genomic_DNA"/>
</dbReference>
<feature type="signal peptide" evidence="1">
    <location>
        <begin position="1"/>
        <end position="20"/>
    </location>
</feature>
<sequence>MKLGRTALSATLAFSLAACGGGGSGGNAGNGGGSGVGNAPDCSLSARQDWALGVLQEWYLFPDLLSTSVNKANFNNLQSYIDALVAEARAENKDRGFTYITSIEEENELINSGSNAGFGIRLIYDVGNNRVYVAEVFENAPAFPQGFDRGTEILQIGGQSVSTLMATGGPQAVSDALGPNNPGVTRSFVIRDTSGVEQTVSVTKAEFSLDPISDRYGVKILDDGAGGRVGYVNLRTFIVQDAGPQLREAFESFRSQNITNVILDLRYNGGGLVSVAELLGDLMGEGFEGQTFSETKLRSSKSAEESTTLFQNQPQQIRTMKLAVIGRGGTASASELVTNSMIPYLGDNIALVGTDTFGKPVGQFAFDRSACDDRLRAVTFKTVNANGQGDYFDGLASVMPNTCRANDDIFDQLGDPNEQSVSVALDFIAGRTCNPIGVAAKDGTLRAESAQHELLQPAMSNAAQRENPGLY</sequence>
<keyword evidence="4" id="KW-1185">Reference proteome</keyword>
<evidence type="ECO:0000256" key="1">
    <source>
        <dbReference type="SAM" id="SignalP"/>
    </source>
</evidence>
<dbReference type="GO" id="GO:0004175">
    <property type="term" value="F:endopeptidase activity"/>
    <property type="evidence" value="ECO:0007669"/>
    <property type="project" value="TreeGrafter"/>
</dbReference>
<dbReference type="InterPro" id="IPR029045">
    <property type="entry name" value="ClpP/crotonase-like_dom_sf"/>
</dbReference>
<dbReference type="SMART" id="SM00245">
    <property type="entry name" value="TSPc"/>
    <property type="match status" value="1"/>
</dbReference>
<evidence type="ECO:0000259" key="2">
    <source>
        <dbReference type="SMART" id="SM00245"/>
    </source>
</evidence>
<evidence type="ECO:0000313" key="4">
    <source>
        <dbReference type="Proteomes" id="UP000448199"/>
    </source>
</evidence>
<dbReference type="CDD" id="cd07561">
    <property type="entry name" value="Peptidase_S41_CPP_like"/>
    <property type="match status" value="1"/>
</dbReference>
<reference evidence="3 4" key="1">
    <citation type="submission" date="2019-12" db="EMBL/GenBank/DDBJ databases">
        <title>Genomic-based taxomic classification of the family Erythrobacteraceae.</title>
        <authorList>
            <person name="Xu L."/>
        </authorList>
    </citation>
    <scope>NUCLEOTIDE SEQUENCE [LARGE SCALE GENOMIC DNA]</scope>
    <source>
        <strain evidence="3 4">DSM 17792</strain>
    </source>
</reference>
<dbReference type="GO" id="GO:0007165">
    <property type="term" value="P:signal transduction"/>
    <property type="evidence" value="ECO:0007669"/>
    <property type="project" value="TreeGrafter"/>
</dbReference>
<dbReference type="GO" id="GO:0008236">
    <property type="term" value="F:serine-type peptidase activity"/>
    <property type="evidence" value="ECO:0007669"/>
    <property type="project" value="InterPro"/>
</dbReference>